<name>A0ABX8R0G7_9ACTN</name>
<protein>
    <recommendedName>
        <fullName evidence="5">Secreted protein</fullName>
    </recommendedName>
</protein>
<evidence type="ECO:0008006" key="5">
    <source>
        <dbReference type="Google" id="ProtNLM"/>
    </source>
</evidence>
<feature type="chain" id="PRO_5046602453" description="Secreted protein" evidence="2">
    <location>
        <begin position="39"/>
        <end position="409"/>
    </location>
</feature>
<keyword evidence="2" id="KW-0732">Signal</keyword>
<accession>A0ABX8R0G7</accession>
<dbReference type="Proteomes" id="UP001049518">
    <property type="component" value="Chromosome"/>
</dbReference>
<feature type="region of interest" description="Disordered" evidence="1">
    <location>
        <begin position="38"/>
        <end position="69"/>
    </location>
</feature>
<gene>
    <name evidence="3" type="ORF">AGRA3207_005835</name>
</gene>
<evidence type="ECO:0000256" key="1">
    <source>
        <dbReference type="SAM" id="MobiDB-lite"/>
    </source>
</evidence>
<evidence type="ECO:0000313" key="3">
    <source>
        <dbReference type="EMBL" id="QXJ24500.1"/>
    </source>
</evidence>
<dbReference type="EMBL" id="CP059572">
    <property type="protein sequence ID" value="QXJ24500.1"/>
    <property type="molecule type" value="Genomic_DNA"/>
</dbReference>
<sequence length="409" mass="44369">MTISQRRATGIRRPCVVVLVAAVSVAALLAAVPGAARAGSAPAGSAAAPRTSDADLRRGPDLGGPVRGLDGRLRRSGVDAVIGSAGQRRLGGGCGRAAGVPAGSLVHCWDREDSVTRTWVPQGVTGISDAVDDERWSGGGRPLLVSWHDKGSTRVTFVNPDRRSYRHVLLVEPGTRGGRPTFGDIDVHAGGIAWFGNRLYVADTRRGVREFDMRQIYDLAASRAGSTEHEDRIGLHGGKYYGHGFRYVLAQTGSWLYARGGAGPRCRGAGPLRTSWLSIDRTTYRPVLIAGEYCRPSAPRGRVVTWPLSGLTGGASHVRADWIALLPDDKIQGGVRTHGQWWFTHNRGTRRGQLLTAYRDWDEWGGVRRMTISHGPEDLSCYRGQGRLWTVAEHAHRRALYGLPARSCY</sequence>
<feature type="compositionally biased region" description="Low complexity" evidence="1">
    <location>
        <begin position="38"/>
        <end position="50"/>
    </location>
</feature>
<proteinExistence type="predicted"/>
<reference evidence="3" key="1">
    <citation type="submission" date="2020-07" db="EMBL/GenBank/DDBJ databases">
        <authorList>
            <person name="Tarantini F.S."/>
            <person name="Hong K.W."/>
            <person name="Chan K.G."/>
        </authorList>
    </citation>
    <scope>NUCLEOTIDE SEQUENCE</scope>
    <source>
        <strain evidence="3">32-07</strain>
    </source>
</reference>
<dbReference type="SUPFAM" id="SSF50956">
    <property type="entry name" value="Thermostable phytase (3-phytase)"/>
    <property type="match status" value="1"/>
</dbReference>
<organism evidence="3 4">
    <name type="scientific">Actinomadura graeca</name>
    <dbReference type="NCBI Taxonomy" id="2750812"/>
    <lineage>
        <taxon>Bacteria</taxon>
        <taxon>Bacillati</taxon>
        <taxon>Actinomycetota</taxon>
        <taxon>Actinomycetes</taxon>
        <taxon>Streptosporangiales</taxon>
        <taxon>Thermomonosporaceae</taxon>
        <taxon>Actinomadura</taxon>
    </lineage>
</organism>
<dbReference type="RefSeq" id="WP_231330322.1">
    <property type="nucleotide sequence ID" value="NZ_CP059572.1"/>
</dbReference>
<evidence type="ECO:0000313" key="4">
    <source>
        <dbReference type="Proteomes" id="UP001049518"/>
    </source>
</evidence>
<evidence type="ECO:0000256" key="2">
    <source>
        <dbReference type="SAM" id="SignalP"/>
    </source>
</evidence>
<keyword evidence="4" id="KW-1185">Reference proteome</keyword>
<feature type="signal peptide" evidence="2">
    <location>
        <begin position="1"/>
        <end position="38"/>
    </location>
</feature>